<name>A0A2T2WCM4_9FIRM</name>
<accession>A0A2T2WCM4</accession>
<evidence type="ECO:0000313" key="1">
    <source>
        <dbReference type="EMBL" id="PSR19994.1"/>
    </source>
</evidence>
<dbReference type="AlphaFoldDB" id="A0A2T2WCM4"/>
<gene>
    <name evidence="1" type="ORF">C7B45_17155</name>
</gene>
<reference evidence="1 2" key="1">
    <citation type="journal article" date="2014" name="BMC Genomics">
        <title>Comparison of environmental and isolate Sulfobacillus genomes reveals diverse carbon, sulfur, nitrogen, and hydrogen metabolisms.</title>
        <authorList>
            <person name="Justice N.B."/>
            <person name="Norman A."/>
            <person name="Brown C.T."/>
            <person name="Singh A."/>
            <person name="Thomas B.C."/>
            <person name="Banfield J.F."/>
        </authorList>
    </citation>
    <scope>NUCLEOTIDE SEQUENCE [LARGE SCALE GENOMIC DNA]</scope>
    <source>
        <strain evidence="1">AMDSBA3</strain>
    </source>
</reference>
<organism evidence="1 2">
    <name type="scientific">Sulfobacillus acidophilus</name>
    <dbReference type="NCBI Taxonomy" id="53633"/>
    <lineage>
        <taxon>Bacteria</taxon>
        <taxon>Bacillati</taxon>
        <taxon>Bacillota</taxon>
        <taxon>Clostridia</taxon>
        <taxon>Eubacteriales</taxon>
        <taxon>Clostridiales Family XVII. Incertae Sedis</taxon>
        <taxon>Sulfobacillus</taxon>
    </lineage>
</organism>
<dbReference type="EMBL" id="PXYV01000100">
    <property type="protein sequence ID" value="PSR19994.1"/>
    <property type="molecule type" value="Genomic_DNA"/>
</dbReference>
<proteinExistence type="predicted"/>
<sequence>MSRIRFARRALQDLWDYDRWRGYPNQGWDPVAIALRRTISVYLERFPTYDDLPFRALTIWDEPNGRLMDIELKRVLIAFRGKKFRVYVGPGVAPAELLVWRIRHPRQRPIEE</sequence>
<protein>
    <submittedName>
        <fullName evidence="1">Uncharacterized protein</fullName>
    </submittedName>
</protein>
<dbReference type="Proteomes" id="UP000241848">
    <property type="component" value="Unassembled WGS sequence"/>
</dbReference>
<comment type="caution">
    <text evidence="1">The sequence shown here is derived from an EMBL/GenBank/DDBJ whole genome shotgun (WGS) entry which is preliminary data.</text>
</comment>
<evidence type="ECO:0000313" key="2">
    <source>
        <dbReference type="Proteomes" id="UP000241848"/>
    </source>
</evidence>